<dbReference type="EMBL" id="RLII01000001">
    <property type="protein sequence ID" value="RXE60501.1"/>
    <property type="molecule type" value="Genomic_DNA"/>
</dbReference>
<dbReference type="OrthoDB" id="9797895at2"/>
<dbReference type="GO" id="GO:0046872">
    <property type="term" value="F:metal ion binding"/>
    <property type="evidence" value="ECO:0007669"/>
    <property type="project" value="UniProtKB-KW"/>
</dbReference>
<comment type="caution">
    <text evidence="3">The sequence shown here is derived from an EMBL/GenBank/DDBJ whole genome shotgun (WGS) entry which is preliminary data.</text>
</comment>
<dbReference type="InterPro" id="IPR050963">
    <property type="entry name" value="Sirohydro_Cobaltochel/CbiX"/>
</dbReference>
<dbReference type="PANTHER" id="PTHR33542">
    <property type="entry name" value="SIROHYDROCHLORIN FERROCHELATASE, CHLOROPLASTIC"/>
    <property type="match status" value="1"/>
</dbReference>
<keyword evidence="1" id="KW-0479">Metal-binding</keyword>
<evidence type="ECO:0000313" key="3">
    <source>
        <dbReference type="EMBL" id="RXE60501.1"/>
    </source>
</evidence>
<keyword evidence="2" id="KW-0456">Lyase</keyword>
<sequence>MRGILILAHGSREKSTEQTLQQVVNYLGEIFSEEIIETAYLQFSNLDLHTGLEKLRAKGVDNIIVIPYFLFEGVHIKEDIPKEIDKYLKENKDVKITMGKTLGADKRLAEILADRIRDAL</sequence>
<dbReference type="RefSeq" id="WP_014256582.1">
    <property type="nucleotide sequence ID" value="NZ_RLII01000001.1"/>
</dbReference>
<evidence type="ECO:0000256" key="1">
    <source>
        <dbReference type="ARBA" id="ARBA00022723"/>
    </source>
</evidence>
<name>A0A4Q0I7V5_9FIRM</name>
<dbReference type="Proteomes" id="UP000289166">
    <property type="component" value="Unassembled WGS sequence"/>
</dbReference>
<dbReference type="AlphaFoldDB" id="A0A4Q0I7V5"/>
<dbReference type="Gene3D" id="3.40.50.1400">
    <property type="match status" value="1"/>
</dbReference>
<dbReference type="GO" id="GO:0016829">
    <property type="term" value="F:lyase activity"/>
    <property type="evidence" value="ECO:0007669"/>
    <property type="project" value="UniProtKB-KW"/>
</dbReference>
<dbReference type="InterPro" id="IPR002762">
    <property type="entry name" value="CbiX-like"/>
</dbReference>
<reference evidence="4" key="1">
    <citation type="submission" date="2018-11" db="EMBL/GenBank/DDBJ databases">
        <title>Genome sequencing of a novel mesophilic and cellulolytic organism within the genus Hungateiclostridium.</title>
        <authorList>
            <person name="Rettenmaier R."/>
            <person name="Liebl W."/>
            <person name="Zverlov V."/>
        </authorList>
    </citation>
    <scope>NUCLEOTIDE SEQUENCE [LARGE SCALE GENOMIC DNA]</scope>
    <source>
        <strain evidence="4">N2K1</strain>
    </source>
</reference>
<dbReference type="PANTHER" id="PTHR33542:SF3">
    <property type="entry name" value="SIROHYDROCHLORIN FERROCHELATASE, CHLOROPLASTIC"/>
    <property type="match status" value="1"/>
</dbReference>
<accession>A0A4Q0I7V5</accession>
<dbReference type="Pfam" id="PF01903">
    <property type="entry name" value="CbiX"/>
    <property type="match status" value="1"/>
</dbReference>
<evidence type="ECO:0000256" key="2">
    <source>
        <dbReference type="ARBA" id="ARBA00023239"/>
    </source>
</evidence>
<organism evidence="3 4">
    <name type="scientific">Acetivibrio mesophilus</name>
    <dbReference type="NCBI Taxonomy" id="2487273"/>
    <lineage>
        <taxon>Bacteria</taxon>
        <taxon>Bacillati</taxon>
        <taxon>Bacillota</taxon>
        <taxon>Clostridia</taxon>
        <taxon>Eubacteriales</taxon>
        <taxon>Oscillospiraceae</taxon>
        <taxon>Acetivibrio</taxon>
    </lineage>
</organism>
<dbReference type="CDD" id="cd03416">
    <property type="entry name" value="CbiX_SirB_N"/>
    <property type="match status" value="1"/>
</dbReference>
<evidence type="ECO:0000313" key="4">
    <source>
        <dbReference type="Proteomes" id="UP000289166"/>
    </source>
</evidence>
<gene>
    <name evidence="3" type="ORF">EFD62_00760</name>
</gene>
<dbReference type="SUPFAM" id="SSF53800">
    <property type="entry name" value="Chelatase"/>
    <property type="match status" value="1"/>
</dbReference>
<protein>
    <submittedName>
        <fullName evidence="3">Cobalamin biosynthesis protein CbiX</fullName>
    </submittedName>
</protein>
<proteinExistence type="predicted"/>
<keyword evidence="4" id="KW-1185">Reference proteome</keyword>